<protein>
    <submittedName>
        <fullName evidence="1">Uncharacterized protein</fullName>
    </submittedName>
</protein>
<organism evidence="1">
    <name type="scientific">Arundo donax</name>
    <name type="common">Giant reed</name>
    <name type="synonym">Donax arundinaceus</name>
    <dbReference type="NCBI Taxonomy" id="35708"/>
    <lineage>
        <taxon>Eukaryota</taxon>
        <taxon>Viridiplantae</taxon>
        <taxon>Streptophyta</taxon>
        <taxon>Embryophyta</taxon>
        <taxon>Tracheophyta</taxon>
        <taxon>Spermatophyta</taxon>
        <taxon>Magnoliopsida</taxon>
        <taxon>Liliopsida</taxon>
        <taxon>Poales</taxon>
        <taxon>Poaceae</taxon>
        <taxon>PACMAD clade</taxon>
        <taxon>Arundinoideae</taxon>
        <taxon>Arundineae</taxon>
        <taxon>Arundo</taxon>
    </lineage>
</organism>
<sequence>MPQQDNLQCP</sequence>
<evidence type="ECO:0000313" key="1">
    <source>
        <dbReference type="EMBL" id="JAD49687.1"/>
    </source>
</evidence>
<accession>A0A0A9ARJ5</accession>
<name>A0A0A9ARJ5_ARUDO</name>
<reference evidence="1" key="2">
    <citation type="journal article" date="2015" name="Data Brief">
        <title>Shoot transcriptome of the giant reed, Arundo donax.</title>
        <authorList>
            <person name="Barrero R.A."/>
            <person name="Guerrero F.D."/>
            <person name="Moolhuijzen P."/>
            <person name="Goolsby J.A."/>
            <person name="Tidwell J."/>
            <person name="Bellgard S.E."/>
            <person name="Bellgard M.I."/>
        </authorList>
    </citation>
    <scope>NUCLEOTIDE SEQUENCE</scope>
    <source>
        <tissue evidence="1">Shoot tissue taken approximately 20 cm above the soil surface</tissue>
    </source>
</reference>
<dbReference type="EMBL" id="GBRH01248208">
    <property type="protein sequence ID" value="JAD49687.1"/>
    <property type="molecule type" value="Transcribed_RNA"/>
</dbReference>
<proteinExistence type="predicted"/>
<reference evidence="1" key="1">
    <citation type="submission" date="2014-09" db="EMBL/GenBank/DDBJ databases">
        <authorList>
            <person name="Magalhaes I.L.F."/>
            <person name="Oliveira U."/>
            <person name="Santos F.R."/>
            <person name="Vidigal T.H.D.A."/>
            <person name="Brescovit A.D."/>
            <person name="Santos A.J."/>
        </authorList>
    </citation>
    <scope>NUCLEOTIDE SEQUENCE</scope>
    <source>
        <tissue evidence="1">Shoot tissue taken approximately 20 cm above the soil surface</tissue>
    </source>
</reference>